<evidence type="ECO:0000313" key="1">
    <source>
        <dbReference type="EMBL" id="MCI06113.1"/>
    </source>
</evidence>
<feature type="non-terminal residue" evidence="1">
    <location>
        <position position="60"/>
    </location>
</feature>
<accession>A0A392P229</accession>
<dbReference type="Proteomes" id="UP000265520">
    <property type="component" value="Unassembled WGS sequence"/>
</dbReference>
<dbReference type="EMBL" id="LXQA010060790">
    <property type="protein sequence ID" value="MCI06113.1"/>
    <property type="molecule type" value="Genomic_DNA"/>
</dbReference>
<evidence type="ECO:0000313" key="2">
    <source>
        <dbReference type="Proteomes" id="UP000265520"/>
    </source>
</evidence>
<proteinExistence type="predicted"/>
<keyword evidence="2" id="KW-1185">Reference proteome</keyword>
<comment type="caution">
    <text evidence="1">The sequence shown here is derived from an EMBL/GenBank/DDBJ whole genome shotgun (WGS) entry which is preliminary data.</text>
</comment>
<sequence length="60" mass="6853">MHALDVKGDEVGLNCEEKEELRALFFSGYVLIKIELYWKQRNAIHNLVVEGNQVEGVHGI</sequence>
<organism evidence="1 2">
    <name type="scientific">Trifolium medium</name>
    <dbReference type="NCBI Taxonomy" id="97028"/>
    <lineage>
        <taxon>Eukaryota</taxon>
        <taxon>Viridiplantae</taxon>
        <taxon>Streptophyta</taxon>
        <taxon>Embryophyta</taxon>
        <taxon>Tracheophyta</taxon>
        <taxon>Spermatophyta</taxon>
        <taxon>Magnoliopsida</taxon>
        <taxon>eudicotyledons</taxon>
        <taxon>Gunneridae</taxon>
        <taxon>Pentapetalae</taxon>
        <taxon>rosids</taxon>
        <taxon>fabids</taxon>
        <taxon>Fabales</taxon>
        <taxon>Fabaceae</taxon>
        <taxon>Papilionoideae</taxon>
        <taxon>50 kb inversion clade</taxon>
        <taxon>NPAAA clade</taxon>
        <taxon>Hologalegina</taxon>
        <taxon>IRL clade</taxon>
        <taxon>Trifolieae</taxon>
        <taxon>Trifolium</taxon>
    </lineage>
</organism>
<reference evidence="1 2" key="1">
    <citation type="journal article" date="2018" name="Front. Plant Sci.">
        <title>Red Clover (Trifolium pratense) and Zigzag Clover (T. medium) - A Picture of Genomic Similarities and Differences.</title>
        <authorList>
            <person name="Dluhosova J."/>
            <person name="Istvanek J."/>
            <person name="Nedelnik J."/>
            <person name="Repkova J."/>
        </authorList>
    </citation>
    <scope>NUCLEOTIDE SEQUENCE [LARGE SCALE GENOMIC DNA]</scope>
    <source>
        <strain evidence="2">cv. 10/8</strain>
        <tissue evidence="1">Leaf</tissue>
    </source>
</reference>
<protein>
    <submittedName>
        <fullName evidence="1">Uncharacterized protein</fullName>
    </submittedName>
</protein>
<dbReference type="AlphaFoldDB" id="A0A392P229"/>
<name>A0A392P229_9FABA</name>